<evidence type="ECO:0000256" key="6">
    <source>
        <dbReference type="ARBA" id="ARBA00023136"/>
    </source>
</evidence>
<evidence type="ECO:0000256" key="8">
    <source>
        <dbReference type="SAM" id="Phobius"/>
    </source>
</evidence>
<dbReference type="Pfam" id="PF00083">
    <property type="entry name" value="Sugar_tr"/>
    <property type="match status" value="1"/>
</dbReference>
<evidence type="ECO:0000256" key="7">
    <source>
        <dbReference type="SAM" id="MobiDB-lite"/>
    </source>
</evidence>
<dbReference type="GeneID" id="89931202"/>
<evidence type="ECO:0000256" key="2">
    <source>
        <dbReference type="ARBA" id="ARBA00010992"/>
    </source>
</evidence>
<comment type="caution">
    <text evidence="10">The sequence shown here is derived from an EMBL/GenBank/DDBJ whole genome shotgun (WGS) entry which is preliminary data.</text>
</comment>
<dbReference type="GO" id="GO:0016020">
    <property type="term" value="C:membrane"/>
    <property type="evidence" value="ECO:0007669"/>
    <property type="project" value="UniProtKB-SubCell"/>
</dbReference>
<dbReference type="PROSITE" id="PS50850">
    <property type="entry name" value="MFS"/>
    <property type="match status" value="1"/>
</dbReference>
<comment type="similarity">
    <text evidence="2">Belongs to the major facilitator superfamily. Sugar transporter (TC 2.A.1.1) family.</text>
</comment>
<feature type="transmembrane region" description="Helical" evidence="8">
    <location>
        <begin position="453"/>
        <end position="474"/>
    </location>
</feature>
<dbReference type="GO" id="GO:0005351">
    <property type="term" value="F:carbohydrate:proton symporter activity"/>
    <property type="evidence" value="ECO:0007669"/>
    <property type="project" value="TreeGrafter"/>
</dbReference>
<feature type="domain" description="Major facilitator superfamily (MFS) profile" evidence="9">
    <location>
        <begin position="41"/>
        <end position="478"/>
    </location>
</feature>
<sequence length="528" mass="59333">MAPPQNNIVTSTNRGDTTINVRELLQQPWYKYPHLRKLYAWMSVVLLVQATNGLDGSIMNGMQTLTYWQSYFNHPTGAQLGLFNGTQGLGGVVSQFFLWWLVEKIGRKLTIIAGAVIIIIGVFLQSFANGLVMFACARAVIGLGLSFEYTAAPMLVTELAHPTHRAQLSTLLNTLYNFGATLAAWITLGTLQIQSDWSWRSVSLIQMFPSLISITLTWWVPESPRWLVSQGRNEEAYKILLDNHCGGDESDPLTSFEFNEIQSTLTFEKEHSTGSWLDLVRTKGNRHRTWIVFTCAIAAQASGTTLTGYYLAVVLRTIGVTNAQHQAIINGCLTMWNMGWAFWGAFVIDRYGRRPMMLTSLTGISKDLVRALTEMDQYNVDGNVRAGQASLAFIFLFTAFYSTVWNGILTGYTVEVMSYDIRSKLICTQNLLVQATITGFNYLNPVAIEHISWKYYVVICCIILLEIVLVYFTYPETSKITLEEISTIFDGKHAVHNDLLAKQEDQEEPLDDQKGVAVERREVSTNEA</sequence>
<keyword evidence="5 8" id="KW-1133">Transmembrane helix</keyword>
<keyword evidence="4 8" id="KW-0812">Transmembrane</keyword>
<feature type="transmembrane region" description="Helical" evidence="8">
    <location>
        <begin position="78"/>
        <end position="102"/>
    </location>
</feature>
<dbReference type="PANTHER" id="PTHR48022">
    <property type="entry name" value="PLASTIDIC GLUCOSE TRANSPORTER 4"/>
    <property type="match status" value="1"/>
</dbReference>
<keyword evidence="11" id="KW-1185">Reference proteome</keyword>
<evidence type="ECO:0000256" key="1">
    <source>
        <dbReference type="ARBA" id="ARBA00004141"/>
    </source>
</evidence>
<dbReference type="PANTHER" id="PTHR48022:SF64">
    <property type="entry name" value="MAJOR FACILITATOR SUPERFAMILY (MFS) PROFILE DOMAIN-CONTAINING PROTEIN"/>
    <property type="match status" value="1"/>
</dbReference>
<gene>
    <name evidence="10" type="ORF">LTR77_009872</name>
</gene>
<keyword evidence="3" id="KW-0813">Transport</keyword>
<dbReference type="InterPro" id="IPR005828">
    <property type="entry name" value="MFS_sugar_transport-like"/>
</dbReference>
<dbReference type="PROSITE" id="PS00216">
    <property type="entry name" value="SUGAR_TRANSPORT_1"/>
    <property type="match status" value="1"/>
</dbReference>
<dbReference type="SUPFAM" id="SSF103473">
    <property type="entry name" value="MFS general substrate transporter"/>
    <property type="match status" value="1"/>
</dbReference>
<dbReference type="Proteomes" id="UP001337655">
    <property type="component" value="Unassembled WGS sequence"/>
</dbReference>
<evidence type="ECO:0000313" key="10">
    <source>
        <dbReference type="EMBL" id="KAK5164666.1"/>
    </source>
</evidence>
<feature type="transmembrane region" description="Helical" evidence="8">
    <location>
        <begin position="38"/>
        <end position="58"/>
    </location>
</feature>
<feature type="compositionally biased region" description="Basic and acidic residues" evidence="7">
    <location>
        <begin position="511"/>
        <end position="528"/>
    </location>
</feature>
<dbReference type="InterPro" id="IPR050360">
    <property type="entry name" value="MFS_Sugar_Transporters"/>
</dbReference>
<feature type="region of interest" description="Disordered" evidence="7">
    <location>
        <begin position="504"/>
        <end position="528"/>
    </location>
</feature>
<keyword evidence="6 8" id="KW-0472">Membrane</keyword>
<evidence type="ECO:0000256" key="3">
    <source>
        <dbReference type="ARBA" id="ARBA00022448"/>
    </source>
</evidence>
<proteinExistence type="inferred from homology"/>
<feature type="transmembrane region" description="Helical" evidence="8">
    <location>
        <begin position="109"/>
        <end position="126"/>
    </location>
</feature>
<dbReference type="InterPro" id="IPR005829">
    <property type="entry name" value="Sugar_transporter_CS"/>
</dbReference>
<feature type="transmembrane region" description="Helical" evidence="8">
    <location>
        <begin position="290"/>
        <end position="315"/>
    </location>
</feature>
<feature type="transmembrane region" description="Helical" evidence="8">
    <location>
        <begin position="327"/>
        <end position="348"/>
    </location>
</feature>
<accession>A0AAV9NXR6</accession>
<dbReference type="InterPro" id="IPR036259">
    <property type="entry name" value="MFS_trans_sf"/>
</dbReference>
<organism evidence="10 11">
    <name type="scientific">Saxophila tyrrhenica</name>
    <dbReference type="NCBI Taxonomy" id="1690608"/>
    <lineage>
        <taxon>Eukaryota</taxon>
        <taxon>Fungi</taxon>
        <taxon>Dikarya</taxon>
        <taxon>Ascomycota</taxon>
        <taxon>Pezizomycotina</taxon>
        <taxon>Dothideomycetes</taxon>
        <taxon>Dothideomycetidae</taxon>
        <taxon>Mycosphaerellales</taxon>
        <taxon>Extremaceae</taxon>
        <taxon>Saxophila</taxon>
    </lineage>
</organism>
<evidence type="ECO:0000259" key="9">
    <source>
        <dbReference type="PROSITE" id="PS50850"/>
    </source>
</evidence>
<dbReference type="EMBL" id="JAVRRT010000019">
    <property type="protein sequence ID" value="KAK5164666.1"/>
    <property type="molecule type" value="Genomic_DNA"/>
</dbReference>
<evidence type="ECO:0000256" key="4">
    <source>
        <dbReference type="ARBA" id="ARBA00022692"/>
    </source>
</evidence>
<dbReference type="Gene3D" id="1.20.1250.20">
    <property type="entry name" value="MFS general substrate transporter like domains"/>
    <property type="match status" value="1"/>
</dbReference>
<reference evidence="10 11" key="1">
    <citation type="submission" date="2023-08" db="EMBL/GenBank/DDBJ databases">
        <title>Black Yeasts Isolated from many extreme environments.</title>
        <authorList>
            <person name="Coleine C."/>
            <person name="Stajich J.E."/>
            <person name="Selbmann L."/>
        </authorList>
    </citation>
    <scope>NUCLEOTIDE SEQUENCE [LARGE SCALE GENOMIC DNA]</scope>
    <source>
        <strain evidence="10 11">CCFEE 5935</strain>
    </source>
</reference>
<feature type="transmembrane region" description="Helical" evidence="8">
    <location>
        <begin position="391"/>
        <end position="414"/>
    </location>
</feature>
<dbReference type="FunFam" id="1.20.1250.20:FF:000134">
    <property type="entry name" value="MFS sugar transporter protein"/>
    <property type="match status" value="1"/>
</dbReference>
<comment type="subcellular location">
    <subcellularLocation>
        <location evidence="1">Membrane</location>
        <topology evidence="1">Multi-pass membrane protein</topology>
    </subcellularLocation>
</comment>
<dbReference type="AlphaFoldDB" id="A0AAV9NXR6"/>
<dbReference type="RefSeq" id="XP_064654914.1">
    <property type="nucleotide sequence ID" value="XM_064807098.1"/>
</dbReference>
<name>A0AAV9NXR6_9PEZI</name>
<dbReference type="InterPro" id="IPR020846">
    <property type="entry name" value="MFS_dom"/>
</dbReference>
<evidence type="ECO:0000256" key="5">
    <source>
        <dbReference type="ARBA" id="ARBA00022989"/>
    </source>
</evidence>
<protein>
    <recommendedName>
        <fullName evidence="9">Major facilitator superfamily (MFS) profile domain-containing protein</fullName>
    </recommendedName>
</protein>
<evidence type="ECO:0000313" key="11">
    <source>
        <dbReference type="Proteomes" id="UP001337655"/>
    </source>
</evidence>